<evidence type="ECO:0000256" key="3">
    <source>
        <dbReference type="PROSITE-ProRule" id="PRU00023"/>
    </source>
</evidence>
<dbReference type="PROSITE" id="PS50297">
    <property type="entry name" value="ANK_REP_REGION"/>
    <property type="match status" value="1"/>
</dbReference>
<proteinExistence type="predicted"/>
<dbReference type="SMART" id="SM00248">
    <property type="entry name" value="ANK"/>
    <property type="match status" value="4"/>
</dbReference>
<evidence type="ECO:0000256" key="2">
    <source>
        <dbReference type="ARBA" id="ARBA00023043"/>
    </source>
</evidence>
<sequence>MDVYCESGPLRSRIQEEVLLQAAYSGREELVESMIATGVSVNCVTSRETLTMPGWSPIHCAAYKGRASIIRILLSHGAGRDRWNPQIMIRGSFTAIGHAVSRGHEEIVRILVDDAALLLSCNSSKTDPITIIAYAHHHHIMRFLLAEAAHHNETNNWADKRCKQAFRHAIWNR</sequence>
<keyword evidence="1" id="KW-0677">Repeat</keyword>
<dbReference type="Pfam" id="PF12796">
    <property type="entry name" value="Ank_2"/>
    <property type="match status" value="1"/>
</dbReference>
<dbReference type="Gene3D" id="1.25.40.20">
    <property type="entry name" value="Ankyrin repeat-containing domain"/>
    <property type="match status" value="1"/>
</dbReference>
<evidence type="ECO:0000313" key="5">
    <source>
        <dbReference type="Proteomes" id="UP000177798"/>
    </source>
</evidence>
<accession>A0A1D9Q5E0</accession>
<dbReference type="EMBL" id="CP017819">
    <property type="protein sequence ID" value="APA10180.1"/>
    <property type="molecule type" value="Genomic_DNA"/>
</dbReference>
<dbReference type="InterPro" id="IPR002110">
    <property type="entry name" value="Ankyrin_rpt"/>
</dbReference>
<dbReference type="VEuPathDB" id="FungiDB:sscle_06g049500"/>
<feature type="repeat" description="ANK" evidence="3">
    <location>
        <begin position="53"/>
        <end position="85"/>
    </location>
</feature>
<protein>
    <submittedName>
        <fullName evidence="4">Uncharacterized protein</fullName>
    </submittedName>
</protein>
<dbReference type="PROSITE" id="PS50088">
    <property type="entry name" value="ANK_REPEAT"/>
    <property type="match status" value="1"/>
</dbReference>
<gene>
    <name evidence="4" type="ORF">sscle_06g049500</name>
</gene>
<evidence type="ECO:0000313" key="4">
    <source>
        <dbReference type="EMBL" id="APA10180.1"/>
    </source>
</evidence>
<dbReference type="SUPFAM" id="SSF48403">
    <property type="entry name" value="Ankyrin repeat"/>
    <property type="match status" value="1"/>
</dbReference>
<reference evidence="5" key="1">
    <citation type="journal article" date="2017" name="Genome Biol. Evol.">
        <title>The complete genome sequence of the phytopathogenic fungus Sclerotinia sclerotiorum reveals insights into the genome architecture of broad host range pathogens.</title>
        <authorList>
            <person name="Derbyshire M."/>
            <person name="Denton-Giles M."/>
            <person name="Hegedus D."/>
            <person name="Seifbarghy S."/>
            <person name="Rollins J."/>
            <person name="van Kan J."/>
            <person name="Seidl M.F."/>
            <person name="Faino L."/>
            <person name="Mbengue M."/>
            <person name="Navaud O."/>
            <person name="Raffaele S."/>
            <person name="Hammond-Kosack K."/>
            <person name="Heard S."/>
            <person name="Oliver R."/>
        </authorList>
    </citation>
    <scope>NUCLEOTIDE SEQUENCE [LARGE SCALE GENOMIC DNA]</scope>
    <source>
        <strain evidence="5">ATCC 18683 / 1980 / Ss-1</strain>
    </source>
</reference>
<dbReference type="InterPro" id="IPR036770">
    <property type="entry name" value="Ankyrin_rpt-contain_sf"/>
</dbReference>
<dbReference type="Proteomes" id="UP000177798">
    <property type="component" value="Chromosome 6"/>
</dbReference>
<dbReference type="AlphaFoldDB" id="A0A1D9Q5E0"/>
<dbReference type="PANTHER" id="PTHR24201">
    <property type="entry name" value="ANK_REP_REGION DOMAIN-CONTAINING PROTEIN"/>
    <property type="match status" value="1"/>
</dbReference>
<dbReference type="InterPro" id="IPR050776">
    <property type="entry name" value="Ank_Repeat/CDKN_Inhibitor"/>
</dbReference>
<dbReference type="OrthoDB" id="3527837at2759"/>
<name>A0A1D9Q5E0_SCLS1</name>
<keyword evidence="2 3" id="KW-0040">ANK repeat</keyword>
<organism evidence="4 5">
    <name type="scientific">Sclerotinia sclerotiorum (strain ATCC 18683 / 1980 / Ss-1)</name>
    <name type="common">White mold</name>
    <name type="synonym">Whetzelinia sclerotiorum</name>
    <dbReference type="NCBI Taxonomy" id="665079"/>
    <lineage>
        <taxon>Eukaryota</taxon>
        <taxon>Fungi</taxon>
        <taxon>Dikarya</taxon>
        <taxon>Ascomycota</taxon>
        <taxon>Pezizomycotina</taxon>
        <taxon>Leotiomycetes</taxon>
        <taxon>Helotiales</taxon>
        <taxon>Sclerotiniaceae</taxon>
        <taxon>Sclerotinia</taxon>
    </lineage>
</organism>
<evidence type="ECO:0000256" key="1">
    <source>
        <dbReference type="ARBA" id="ARBA00022737"/>
    </source>
</evidence>